<dbReference type="AlphaFoldDB" id="A0A0V1BZD3"/>
<comment type="caution">
    <text evidence="1">The sequence shown here is derived from an EMBL/GenBank/DDBJ whole genome shotgun (WGS) entry which is preliminary data.</text>
</comment>
<gene>
    <name evidence="1" type="ORF">T01_10100</name>
</gene>
<evidence type="ECO:0000313" key="2">
    <source>
        <dbReference type="Proteomes" id="UP000054776"/>
    </source>
</evidence>
<proteinExistence type="predicted"/>
<dbReference type="EMBL" id="JYDH01000004">
    <property type="protein sequence ID" value="KRY42441.1"/>
    <property type="molecule type" value="Genomic_DNA"/>
</dbReference>
<accession>A0A0V1BZD3</accession>
<keyword evidence="2" id="KW-1185">Reference proteome</keyword>
<reference evidence="1 2" key="1">
    <citation type="submission" date="2015-01" db="EMBL/GenBank/DDBJ databases">
        <title>Evolution of Trichinella species and genotypes.</title>
        <authorList>
            <person name="Korhonen P.K."/>
            <person name="Edoardo P."/>
            <person name="Giuseppe L.R."/>
            <person name="Gasser R.B."/>
        </authorList>
    </citation>
    <scope>NUCLEOTIDE SEQUENCE [LARGE SCALE GENOMIC DNA]</scope>
    <source>
        <strain evidence="1">ISS3</strain>
    </source>
</reference>
<protein>
    <submittedName>
        <fullName evidence="1">Uncharacterized protein</fullName>
    </submittedName>
</protein>
<sequence>MNGSLWKVEATSRMLLQANALKSRCMRRSIKPRSSRLGWSVRLINADKLPAKPH</sequence>
<organism evidence="1 2">
    <name type="scientific">Trichinella spiralis</name>
    <name type="common">Trichina worm</name>
    <dbReference type="NCBI Taxonomy" id="6334"/>
    <lineage>
        <taxon>Eukaryota</taxon>
        <taxon>Metazoa</taxon>
        <taxon>Ecdysozoa</taxon>
        <taxon>Nematoda</taxon>
        <taxon>Enoplea</taxon>
        <taxon>Dorylaimia</taxon>
        <taxon>Trichinellida</taxon>
        <taxon>Trichinellidae</taxon>
        <taxon>Trichinella</taxon>
    </lineage>
</organism>
<evidence type="ECO:0000313" key="1">
    <source>
        <dbReference type="EMBL" id="KRY42441.1"/>
    </source>
</evidence>
<name>A0A0V1BZD3_TRISP</name>
<dbReference type="InParanoid" id="A0A0V1BZD3"/>
<dbReference type="Proteomes" id="UP000054776">
    <property type="component" value="Unassembled WGS sequence"/>
</dbReference>